<feature type="coiled-coil region" evidence="10">
    <location>
        <begin position="239"/>
        <end position="266"/>
    </location>
</feature>
<feature type="compositionally biased region" description="Polar residues" evidence="11">
    <location>
        <begin position="280"/>
        <end position="298"/>
    </location>
</feature>
<feature type="compositionally biased region" description="Polar residues" evidence="11">
    <location>
        <begin position="385"/>
        <end position="398"/>
    </location>
</feature>
<evidence type="ECO:0000256" key="2">
    <source>
        <dbReference type="ARBA" id="ARBA00022475"/>
    </source>
</evidence>
<evidence type="ECO:0000256" key="10">
    <source>
        <dbReference type="SAM" id="Coils"/>
    </source>
</evidence>
<keyword evidence="7 9" id="KW-0675">Receptor</keyword>
<evidence type="ECO:0000256" key="1">
    <source>
        <dbReference type="ARBA" id="ARBA00004651"/>
    </source>
</evidence>
<comment type="caution">
    <text evidence="14">The sequence shown here is derived from an EMBL/GenBank/DDBJ whole genome shotgun (WGS) entry which is preliminary data.</text>
</comment>
<dbReference type="PRINTS" id="PR00237">
    <property type="entry name" value="GPCRRHODOPSN"/>
</dbReference>
<gene>
    <name evidence="14" type="ORF">RFH988_LOCUS16393</name>
</gene>
<comment type="similarity">
    <text evidence="9">Belongs to the G-protein coupled receptor 1 family.</text>
</comment>
<evidence type="ECO:0000256" key="6">
    <source>
        <dbReference type="ARBA" id="ARBA00023136"/>
    </source>
</evidence>
<feature type="region of interest" description="Disordered" evidence="11">
    <location>
        <begin position="591"/>
        <end position="628"/>
    </location>
</feature>
<feature type="transmembrane region" description="Helical" evidence="12">
    <location>
        <begin position="90"/>
        <end position="110"/>
    </location>
</feature>
<keyword evidence="6 12" id="KW-0472">Membrane</keyword>
<dbReference type="InterPro" id="IPR017452">
    <property type="entry name" value="GPCR_Rhodpsn_7TM"/>
</dbReference>
<dbReference type="GO" id="GO:0007200">
    <property type="term" value="P:phospholipase C-activating G protein-coupled receptor signaling pathway"/>
    <property type="evidence" value="ECO:0007669"/>
    <property type="project" value="TreeGrafter"/>
</dbReference>
<feature type="transmembrane region" description="Helical" evidence="12">
    <location>
        <begin position="172"/>
        <end position="194"/>
    </location>
</feature>
<organism evidence="14 15">
    <name type="scientific">Rotaria sordida</name>
    <dbReference type="NCBI Taxonomy" id="392033"/>
    <lineage>
        <taxon>Eukaryota</taxon>
        <taxon>Metazoa</taxon>
        <taxon>Spiralia</taxon>
        <taxon>Gnathifera</taxon>
        <taxon>Rotifera</taxon>
        <taxon>Eurotatoria</taxon>
        <taxon>Bdelloidea</taxon>
        <taxon>Philodinida</taxon>
        <taxon>Philodinidae</taxon>
        <taxon>Rotaria</taxon>
    </lineage>
</organism>
<proteinExistence type="inferred from homology"/>
<keyword evidence="4 12" id="KW-1133">Transmembrane helix</keyword>
<feature type="region of interest" description="Disordered" evidence="11">
    <location>
        <begin position="276"/>
        <end position="299"/>
    </location>
</feature>
<keyword evidence="2" id="KW-1003">Cell membrane</keyword>
<dbReference type="CDD" id="cd14967">
    <property type="entry name" value="7tmA_amine_R-like"/>
    <property type="match status" value="1"/>
</dbReference>
<evidence type="ECO:0000313" key="15">
    <source>
        <dbReference type="Proteomes" id="UP000663882"/>
    </source>
</evidence>
<evidence type="ECO:0000256" key="3">
    <source>
        <dbReference type="ARBA" id="ARBA00022692"/>
    </source>
</evidence>
<dbReference type="SMART" id="SM01381">
    <property type="entry name" value="7TM_GPCR_Srsx"/>
    <property type="match status" value="1"/>
</dbReference>
<feature type="compositionally biased region" description="Basic and acidic residues" evidence="11">
    <location>
        <begin position="344"/>
        <end position="359"/>
    </location>
</feature>
<dbReference type="GO" id="GO:0007204">
    <property type="term" value="P:positive regulation of cytosolic calcium ion concentration"/>
    <property type="evidence" value="ECO:0007669"/>
    <property type="project" value="TreeGrafter"/>
</dbReference>
<keyword evidence="3 9" id="KW-0812">Transmembrane</keyword>
<keyword evidence="8 9" id="KW-0807">Transducer</keyword>
<dbReference type="InterPro" id="IPR000276">
    <property type="entry name" value="GPCR_Rhodpsn"/>
</dbReference>
<feature type="transmembrane region" description="Helical" evidence="12">
    <location>
        <begin position="433"/>
        <end position="455"/>
    </location>
</feature>
<feature type="transmembrane region" description="Helical" evidence="12">
    <location>
        <begin position="475"/>
        <end position="493"/>
    </location>
</feature>
<keyword evidence="5 9" id="KW-0297">G-protein coupled receptor</keyword>
<dbReference type="Pfam" id="PF00001">
    <property type="entry name" value="7tm_1"/>
    <property type="match status" value="1"/>
</dbReference>
<evidence type="ECO:0000256" key="4">
    <source>
        <dbReference type="ARBA" id="ARBA00022989"/>
    </source>
</evidence>
<protein>
    <recommendedName>
        <fullName evidence="13">G-protein coupled receptors family 1 profile domain-containing protein</fullName>
    </recommendedName>
</protein>
<reference evidence="14" key="1">
    <citation type="submission" date="2021-02" db="EMBL/GenBank/DDBJ databases">
        <authorList>
            <person name="Nowell W R."/>
        </authorList>
    </citation>
    <scope>NUCLEOTIDE SEQUENCE</scope>
</reference>
<evidence type="ECO:0000256" key="9">
    <source>
        <dbReference type="RuleBase" id="RU000688"/>
    </source>
</evidence>
<name>A0A814K4K5_9BILA</name>
<evidence type="ECO:0000313" key="14">
    <source>
        <dbReference type="EMBL" id="CAF1044445.1"/>
    </source>
</evidence>
<evidence type="ECO:0000256" key="11">
    <source>
        <dbReference type="SAM" id="MobiDB-lite"/>
    </source>
</evidence>
<dbReference type="GO" id="GO:0007267">
    <property type="term" value="P:cell-cell signaling"/>
    <property type="evidence" value="ECO:0007669"/>
    <property type="project" value="TreeGrafter"/>
</dbReference>
<feature type="transmembrane region" description="Helical" evidence="12">
    <location>
        <begin position="130"/>
        <end position="151"/>
    </location>
</feature>
<dbReference type="Gene3D" id="1.20.1070.10">
    <property type="entry name" value="Rhodopsin 7-helix transmembrane proteins"/>
    <property type="match status" value="2"/>
</dbReference>
<feature type="transmembrane region" description="Helical" evidence="12">
    <location>
        <begin position="53"/>
        <end position="81"/>
    </location>
</feature>
<evidence type="ECO:0000256" key="8">
    <source>
        <dbReference type="ARBA" id="ARBA00023224"/>
    </source>
</evidence>
<dbReference type="PROSITE" id="PS50262">
    <property type="entry name" value="G_PROTEIN_RECEP_F1_2"/>
    <property type="match status" value="1"/>
</dbReference>
<dbReference type="GO" id="GO:0005886">
    <property type="term" value="C:plasma membrane"/>
    <property type="evidence" value="ECO:0007669"/>
    <property type="project" value="UniProtKB-SubCell"/>
</dbReference>
<dbReference type="GO" id="GO:0004937">
    <property type="term" value="F:alpha1-adrenergic receptor activity"/>
    <property type="evidence" value="ECO:0007669"/>
    <property type="project" value="TreeGrafter"/>
</dbReference>
<dbReference type="PANTHER" id="PTHR24248">
    <property type="entry name" value="ADRENERGIC RECEPTOR-RELATED G-PROTEIN COUPLED RECEPTOR"/>
    <property type="match status" value="1"/>
</dbReference>
<feature type="region of interest" description="Disordered" evidence="11">
    <location>
        <begin position="385"/>
        <end position="406"/>
    </location>
</feature>
<dbReference type="Proteomes" id="UP000663882">
    <property type="component" value="Unassembled WGS sequence"/>
</dbReference>
<evidence type="ECO:0000256" key="7">
    <source>
        <dbReference type="ARBA" id="ARBA00023170"/>
    </source>
</evidence>
<evidence type="ECO:0000256" key="5">
    <source>
        <dbReference type="ARBA" id="ARBA00023040"/>
    </source>
</evidence>
<keyword evidence="10" id="KW-0175">Coiled coil</keyword>
<dbReference type="GO" id="GO:0071880">
    <property type="term" value="P:adenylate cyclase-activating adrenergic receptor signaling pathway"/>
    <property type="evidence" value="ECO:0007669"/>
    <property type="project" value="TreeGrafter"/>
</dbReference>
<feature type="domain" description="G-protein coupled receptors family 1 profile" evidence="13">
    <location>
        <begin position="71"/>
        <end position="491"/>
    </location>
</feature>
<dbReference type="PANTHER" id="PTHR24248:SF72">
    <property type="entry name" value="G-PROTEIN COUPLED RECEPTORS FAMILY 1 PROFILE DOMAIN-CONTAINING PROTEIN"/>
    <property type="match status" value="1"/>
</dbReference>
<dbReference type="SUPFAM" id="SSF81321">
    <property type="entry name" value="Family A G protein-coupled receptor-like"/>
    <property type="match status" value="1"/>
</dbReference>
<feature type="region of interest" description="Disordered" evidence="11">
    <location>
        <begin position="344"/>
        <end position="366"/>
    </location>
</feature>
<evidence type="ECO:0000256" key="12">
    <source>
        <dbReference type="SAM" id="Phobius"/>
    </source>
</evidence>
<dbReference type="AlphaFoldDB" id="A0A814K4K5"/>
<evidence type="ECO:0000259" key="13">
    <source>
        <dbReference type="PROSITE" id="PS50262"/>
    </source>
</evidence>
<accession>A0A814K4K5</accession>
<comment type="subcellular location">
    <subcellularLocation>
        <location evidence="1">Cell membrane</location>
        <topology evidence="1">Multi-pass membrane protein</topology>
    </subcellularLocation>
</comment>
<sequence>MSEDILNNVPEVILSYNVTRMIGESISTTTDSQSLIQQTIMSTNSIPLKNTDISPAACIGFAILILTTVGGNTLVLLALYLDKRLHTPSFYLIANMAVADLLLGLSVLPFSSVLELLNDRWIFGQGFCSAWLALDVLCCTASIIALMAVSIDRYIGVTRPLNYSSIMTTRRTIYLVNIVWAVSILTSVVPLFGLTDREKQLNNLNLGQQHFETCKVNKNTFYTIFSSMISFYIPVIILLILYSRVYQEAKKQGEKLENERRRLYQIDYQIASEHIRQKQSHTNGNSTGKQNNDQNLPQKNKRFFSSIPDINKAEATTALLNNGTIPDKQSNIDHILNLPDDIQSKRECTDPMTNNHDDDTSYSGSSLTHYISSARRSLTKRISSTFKRNSHTPTPNVSNDHHHSGQMSRNDELLIIKRKLHNLKREKKAFRTLGLILSALLICWLPFFVTLPLMSMLKHHGIITAENTENTWFKITFWLGYCNSALNPFVYAFSNRAIRRAFREVIFRRFCCCGLQCWLCRYFCPNKSNKYNQQKSCKHKRDLSSSIGTETLQIAPRRTYSLSTELSRTIPQIIDNLDASLSKRARTIGSGSPVVSFTEKDKDDILSDDNKQTNEESKPRSTEINSDF</sequence>
<feature type="transmembrane region" description="Helical" evidence="12">
    <location>
        <begin position="221"/>
        <end position="242"/>
    </location>
</feature>
<dbReference type="EMBL" id="CAJNOO010000838">
    <property type="protein sequence ID" value="CAF1044445.1"/>
    <property type="molecule type" value="Genomic_DNA"/>
</dbReference>
<feature type="compositionally biased region" description="Basic and acidic residues" evidence="11">
    <location>
        <begin position="598"/>
        <end position="621"/>
    </location>
</feature>
<dbReference type="OrthoDB" id="5977853at2759"/>
<dbReference type="GO" id="GO:0043410">
    <property type="term" value="P:positive regulation of MAPK cascade"/>
    <property type="evidence" value="ECO:0007669"/>
    <property type="project" value="TreeGrafter"/>
</dbReference>
<dbReference type="PROSITE" id="PS00237">
    <property type="entry name" value="G_PROTEIN_RECEP_F1_1"/>
    <property type="match status" value="1"/>
</dbReference>